<evidence type="ECO:0000313" key="1">
    <source>
        <dbReference type="EMBL" id="AJG19850.1"/>
    </source>
</evidence>
<organism evidence="1 2">
    <name type="scientific">Cupriavidus basilensis</name>
    <dbReference type="NCBI Taxonomy" id="68895"/>
    <lineage>
        <taxon>Bacteria</taxon>
        <taxon>Pseudomonadati</taxon>
        <taxon>Pseudomonadota</taxon>
        <taxon>Betaproteobacteria</taxon>
        <taxon>Burkholderiales</taxon>
        <taxon>Burkholderiaceae</taxon>
        <taxon>Cupriavidus</taxon>
    </lineage>
</organism>
<dbReference type="KEGG" id="cbw:RR42_m2458"/>
<dbReference type="AlphaFoldDB" id="A0A0C4YA66"/>
<proteinExistence type="predicted"/>
<protein>
    <submittedName>
        <fullName evidence="1">Uncharacterized protein</fullName>
    </submittedName>
</protein>
<sequence length="43" mass="4779">MIFSHGNPIHFMSGPLDVHAPLSARWRWPCSSSHPSACIEATF</sequence>
<reference evidence="1 2" key="1">
    <citation type="journal article" date="2015" name="Genome Announc.">
        <title>Complete Genome Sequence of Cupriavidus basilensis 4G11, Isolated from the Oak Ridge Field Research Center Site.</title>
        <authorList>
            <person name="Ray J."/>
            <person name="Waters R.J."/>
            <person name="Skerker J.M."/>
            <person name="Kuehl J.V."/>
            <person name="Price M.N."/>
            <person name="Huang J."/>
            <person name="Chakraborty R."/>
            <person name="Arkin A.P."/>
            <person name="Deutschbauer A."/>
        </authorList>
    </citation>
    <scope>NUCLEOTIDE SEQUENCE [LARGE SCALE GENOMIC DNA]</scope>
    <source>
        <strain evidence="1">4G11</strain>
    </source>
</reference>
<gene>
    <name evidence="1" type="ORF">RR42_m2458</name>
</gene>
<keyword evidence="2" id="KW-1185">Reference proteome</keyword>
<dbReference type="EMBL" id="CP010536">
    <property type="protein sequence ID" value="AJG19850.1"/>
    <property type="molecule type" value="Genomic_DNA"/>
</dbReference>
<evidence type="ECO:0000313" key="2">
    <source>
        <dbReference type="Proteomes" id="UP000031843"/>
    </source>
</evidence>
<accession>A0A0C4YA66</accession>
<name>A0A0C4YA66_9BURK</name>
<dbReference type="Proteomes" id="UP000031843">
    <property type="component" value="Chromosome main"/>
</dbReference>